<proteinExistence type="predicted"/>
<organism evidence="6 7">
    <name type="scientific">Neisseria musculi</name>
    <dbReference type="NCBI Taxonomy" id="1815583"/>
    <lineage>
        <taxon>Bacteria</taxon>
        <taxon>Pseudomonadati</taxon>
        <taxon>Pseudomonadota</taxon>
        <taxon>Betaproteobacteria</taxon>
        <taxon>Neisseriales</taxon>
        <taxon>Neisseriaceae</taxon>
        <taxon>Neisseria</taxon>
    </lineage>
</organism>
<dbReference type="GO" id="GO:0046917">
    <property type="term" value="F:triphosphoribosyl-dephospho-CoA synthase activity"/>
    <property type="evidence" value="ECO:0007669"/>
    <property type="project" value="UniProtKB-EC"/>
</dbReference>
<comment type="catalytic activity">
    <reaction evidence="1">
        <text>3'-dephospho-CoA + ATP = 2'-(5''-triphospho-alpha-D-ribosyl)-3'-dephospho-CoA + adenine</text>
        <dbReference type="Rhea" id="RHEA:15117"/>
        <dbReference type="ChEBI" id="CHEBI:16708"/>
        <dbReference type="ChEBI" id="CHEBI:30616"/>
        <dbReference type="ChEBI" id="CHEBI:57328"/>
        <dbReference type="ChEBI" id="CHEBI:61378"/>
        <dbReference type="EC" id="2.4.2.52"/>
    </reaction>
</comment>
<dbReference type="PANTHER" id="PTHR30201">
    <property type="entry name" value="TRIPHOSPHORIBOSYL-DEPHOSPHO-COA SYNTHASE"/>
    <property type="match status" value="1"/>
</dbReference>
<accession>A0A7H1M923</accession>
<keyword evidence="4" id="KW-0547">Nucleotide-binding</keyword>
<dbReference type="KEGG" id="nmus:H7A79_0169"/>
<dbReference type="GO" id="GO:0051191">
    <property type="term" value="P:prosthetic group biosynthetic process"/>
    <property type="evidence" value="ECO:0007669"/>
    <property type="project" value="TreeGrafter"/>
</dbReference>
<protein>
    <recommendedName>
        <fullName evidence="2">triphosphoribosyl-dephospho-CoA synthase</fullName>
        <ecNumber evidence="2">2.4.2.52</ecNumber>
    </recommendedName>
</protein>
<dbReference type="EC" id="2.4.2.52" evidence="2"/>
<keyword evidence="7" id="KW-1185">Reference proteome</keyword>
<dbReference type="GO" id="GO:0005524">
    <property type="term" value="F:ATP binding"/>
    <property type="evidence" value="ECO:0007669"/>
    <property type="project" value="UniProtKB-KW"/>
</dbReference>
<dbReference type="AlphaFoldDB" id="A0A7H1M923"/>
<dbReference type="Pfam" id="PF01874">
    <property type="entry name" value="CitG"/>
    <property type="match status" value="1"/>
</dbReference>
<evidence type="ECO:0000313" key="7">
    <source>
        <dbReference type="Proteomes" id="UP000516412"/>
    </source>
</evidence>
<dbReference type="Proteomes" id="UP000516412">
    <property type="component" value="Chromosome"/>
</dbReference>
<gene>
    <name evidence="6" type="ORF">H7A79_0169</name>
</gene>
<dbReference type="RefSeq" id="WP_246408001.1">
    <property type="nucleotide sequence ID" value="NZ_CP060414.2"/>
</dbReference>
<evidence type="ECO:0000256" key="3">
    <source>
        <dbReference type="ARBA" id="ARBA00022679"/>
    </source>
</evidence>
<keyword evidence="5" id="KW-0067">ATP-binding</keyword>
<dbReference type="InterPro" id="IPR002736">
    <property type="entry name" value="CitG"/>
</dbReference>
<keyword evidence="3 6" id="KW-0808">Transferase</keyword>
<name>A0A7H1M923_9NEIS</name>
<evidence type="ECO:0000256" key="5">
    <source>
        <dbReference type="ARBA" id="ARBA00022840"/>
    </source>
</evidence>
<evidence type="ECO:0000256" key="1">
    <source>
        <dbReference type="ARBA" id="ARBA00001210"/>
    </source>
</evidence>
<evidence type="ECO:0000313" key="6">
    <source>
        <dbReference type="EMBL" id="QNT58138.1"/>
    </source>
</evidence>
<sequence>MTLPMFRASAHALAPFLTRCALTGSSFAQRPPDEAVLAAVRPVGLQAEQAMLNATGGANTHKGALFAFGILAAVLGRRIARGERPGWTVLSGDIQAVCAGLRQEQGQGDTAGARFYREYGLGGARGEALSGFATVTDIALPAYRQAFAATGNRSHALRYALLKLLAHNRDTNVVKRGGIEALGLLQRQAQAVLANGQLLRRPQPLYLALKQFDQWCTQRNLSTGGSADLLALTIWITQYSNTQEFDHDSI</sequence>
<dbReference type="EMBL" id="CP060414">
    <property type="protein sequence ID" value="QNT58138.1"/>
    <property type="molecule type" value="Genomic_DNA"/>
</dbReference>
<dbReference type="Gene3D" id="1.10.4200.10">
    <property type="entry name" value="Triphosphoribosyl-dephospho-CoA protein"/>
    <property type="match status" value="2"/>
</dbReference>
<evidence type="ECO:0000256" key="2">
    <source>
        <dbReference type="ARBA" id="ARBA00012074"/>
    </source>
</evidence>
<dbReference type="PANTHER" id="PTHR30201:SF2">
    <property type="entry name" value="2-(5''-TRIPHOSPHORIBOSYL)-3'-DEPHOSPHOCOENZYME-A SYNTHASE"/>
    <property type="match status" value="1"/>
</dbReference>
<reference evidence="6" key="1">
    <citation type="submission" date="2024-06" db="EMBL/GenBank/DDBJ databases">
        <title>Complete Genome Sequence of mouse commensal type strain Neisseria musculi.</title>
        <authorList>
            <person name="Thapa E."/>
            <person name="Aluvathingal J."/>
            <person name="Nadendla S."/>
            <person name="Mehta A."/>
            <person name="Tettelin H."/>
            <person name="Weyand N.J."/>
        </authorList>
    </citation>
    <scope>NUCLEOTIDE SEQUENCE</scope>
    <source>
        <strain evidence="6">NW831</strain>
    </source>
</reference>
<evidence type="ECO:0000256" key="4">
    <source>
        <dbReference type="ARBA" id="ARBA00022741"/>
    </source>
</evidence>